<sequence>MLRGEAAILVAPVRMAAARAYGLPAGVELVGAGGWTLGGALLARYDETATLEYHELIVFSGLARRGAAAAMIVSHIYVDSAQSLSGGHAIWGLPKELAEFEWDWQSGSVAVTQGERPLLRASLRRRQGLRIPLPLLSPVFGTVGGATVRAAGRGTLPAAPVLARLDVPEESPFAALGLGGTRLGVAGSGLDLRFPAARPAL</sequence>
<name>A0A6J4TRZ9_9ACTN</name>
<protein>
    <recommendedName>
        <fullName evidence="2">Acetoacetate decarboxylase</fullName>
    </recommendedName>
</protein>
<dbReference type="PANTHER" id="PTHR35467">
    <property type="match status" value="1"/>
</dbReference>
<dbReference type="PANTHER" id="PTHR35467:SF2">
    <property type="entry name" value="PROTEIN NEOXANTHIN-DEFICIENT 1"/>
    <property type="match status" value="1"/>
</dbReference>
<dbReference type="InterPro" id="IPR039343">
    <property type="entry name" value="NDX1-like"/>
</dbReference>
<dbReference type="GO" id="GO:0016829">
    <property type="term" value="F:lyase activity"/>
    <property type="evidence" value="ECO:0007669"/>
    <property type="project" value="InterPro"/>
</dbReference>
<dbReference type="AlphaFoldDB" id="A0A6J4TRZ9"/>
<evidence type="ECO:0008006" key="2">
    <source>
        <dbReference type="Google" id="ProtNLM"/>
    </source>
</evidence>
<dbReference type="InterPro" id="IPR023375">
    <property type="entry name" value="ADC_dom_sf"/>
</dbReference>
<reference evidence="1" key="1">
    <citation type="submission" date="2020-02" db="EMBL/GenBank/DDBJ databases">
        <authorList>
            <person name="Meier V. D."/>
        </authorList>
    </citation>
    <scope>NUCLEOTIDE SEQUENCE</scope>
    <source>
        <strain evidence="1">AVDCRST_MAG30</strain>
    </source>
</reference>
<dbReference type="SUPFAM" id="SSF160104">
    <property type="entry name" value="Acetoacetate decarboxylase-like"/>
    <property type="match status" value="1"/>
</dbReference>
<gene>
    <name evidence="1" type="ORF">AVDCRST_MAG30-3690</name>
</gene>
<organism evidence="1">
    <name type="scientific">uncultured Solirubrobacteraceae bacterium</name>
    <dbReference type="NCBI Taxonomy" id="1162706"/>
    <lineage>
        <taxon>Bacteria</taxon>
        <taxon>Bacillati</taxon>
        <taxon>Actinomycetota</taxon>
        <taxon>Thermoleophilia</taxon>
        <taxon>Solirubrobacterales</taxon>
        <taxon>Solirubrobacteraceae</taxon>
        <taxon>environmental samples</taxon>
    </lineage>
</organism>
<proteinExistence type="predicted"/>
<accession>A0A6J4TRZ9</accession>
<evidence type="ECO:0000313" key="1">
    <source>
        <dbReference type="EMBL" id="CAA9530033.1"/>
    </source>
</evidence>
<dbReference type="Pfam" id="PF06314">
    <property type="entry name" value="ADC"/>
    <property type="match status" value="1"/>
</dbReference>
<dbReference type="EMBL" id="CADCVS010000486">
    <property type="protein sequence ID" value="CAA9530033.1"/>
    <property type="molecule type" value="Genomic_DNA"/>
</dbReference>
<dbReference type="InterPro" id="IPR010451">
    <property type="entry name" value="Acetoacetate_decarboxylase"/>
</dbReference>
<dbReference type="Gene3D" id="2.40.400.10">
    <property type="entry name" value="Acetoacetate decarboxylase-like"/>
    <property type="match status" value="1"/>
</dbReference>